<evidence type="ECO:0000313" key="1">
    <source>
        <dbReference type="EMBL" id="KYD04465.1"/>
    </source>
</evidence>
<comment type="caution">
    <text evidence="1">The sequence shown here is derived from an EMBL/GenBank/DDBJ whole genome shotgun (WGS) entry which is preliminary data.</text>
</comment>
<organism evidence="1 2">
    <name type="scientific">Saccharococcus caldoxylosilyticus</name>
    <dbReference type="NCBI Taxonomy" id="81408"/>
    <lineage>
        <taxon>Bacteria</taxon>
        <taxon>Bacillati</taxon>
        <taxon>Bacillota</taxon>
        <taxon>Bacilli</taxon>
        <taxon>Bacillales</taxon>
        <taxon>Anoxybacillaceae</taxon>
        <taxon>Saccharococcus</taxon>
    </lineage>
</organism>
<proteinExistence type="predicted"/>
<protein>
    <submittedName>
        <fullName evidence="1">Uncharacterized protein</fullName>
    </submittedName>
</protein>
<sequence>MECFYSISTLFSLSSLSVPPFSAICQAFLSVLYRRKWKGNGFTFMEKILSN</sequence>
<reference evidence="1 2" key="1">
    <citation type="submission" date="2016-01" db="EMBL/GenBank/DDBJ databases">
        <title>Draft Genome Sequences of Seven Thermophilic Sporeformers Isolated from Foods.</title>
        <authorList>
            <person name="Berendsen E.M."/>
            <person name="Wells-Bennik M.H."/>
            <person name="Krawcyk A.O."/>
            <person name="De Jong A."/>
            <person name="Holsappel S."/>
            <person name="Eijlander R.T."/>
            <person name="Kuipers O.P."/>
        </authorList>
    </citation>
    <scope>NUCLEOTIDE SEQUENCE [LARGE SCALE GENOMIC DNA]</scope>
    <source>
        <strain evidence="1 2">B4119</strain>
    </source>
</reference>
<gene>
    <name evidence="1" type="ORF">B4119_0211</name>
</gene>
<evidence type="ECO:0000313" key="2">
    <source>
        <dbReference type="Proteomes" id="UP000075455"/>
    </source>
</evidence>
<name>A0A150KWK7_9BACL</name>
<dbReference type="EMBL" id="LQYS01000132">
    <property type="protein sequence ID" value="KYD04465.1"/>
    <property type="molecule type" value="Genomic_DNA"/>
</dbReference>
<dbReference type="AlphaFoldDB" id="A0A150KWK7"/>
<dbReference type="STRING" id="81408.B4119_0211"/>
<dbReference type="Proteomes" id="UP000075455">
    <property type="component" value="Unassembled WGS sequence"/>
</dbReference>
<accession>A0A150KWK7</accession>